<keyword evidence="2 5" id="KW-0812">Transmembrane</keyword>
<dbReference type="PANTHER" id="PTHR43483">
    <property type="entry name" value="MEMBRANE TRANSPORTER PROTEIN HI_0806-RELATED"/>
    <property type="match status" value="1"/>
</dbReference>
<evidence type="ECO:0000256" key="3">
    <source>
        <dbReference type="ARBA" id="ARBA00022989"/>
    </source>
</evidence>
<reference evidence="6" key="1">
    <citation type="submission" date="2021-03" db="EMBL/GenBank/DDBJ databases">
        <title>Sagittula salina sp. nov. strain M10.9X isolated from the marine waste.</title>
        <authorList>
            <person name="Satari L."/>
            <person name="Molina-Menor E."/>
            <person name="Vidal-Verdu A."/>
            <person name="Pascual J."/>
            <person name="Pereto J."/>
            <person name="Porcar M."/>
        </authorList>
    </citation>
    <scope>NUCLEOTIDE SEQUENCE</scope>
    <source>
        <strain evidence="6">M10.9X</strain>
    </source>
</reference>
<feature type="transmembrane region" description="Helical" evidence="5">
    <location>
        <begin position="7"/>
        <end position="26"/>
    </location>
</feature>
<keyword evidence="3 5" id="KW-1133">Transmembrane helix</keyword>
<sequence>MDFLSAEFLVIAVTLLGAGALTGMLAGMFGVGGGALIVPVLFEVFGVLDVADDTRMPLAVGTSLAIIIPTSIRSWFGHRARGAVDTALLRAWAIPIVAGVAIGAVIARFAPSEVFQIVFVLVAGVNAIKLISGVKKWDIAEGLPQGAGLRAYGGLIGFLSSLMGIGGGQIANIIMTLHGRPIHQAVATSAGIGLLISVPGAIGYILAGWGMPGLPADAVGFVSLSGFVLFVPTTILTASLGVRIAHGLSARRLELAFGSFLAVVCLRFIYALAVA</sequence>
<keyword evidence="7" id="KW-1185">Reference proteome</keyword>
<dbReference type="EMBL" id="JAGISH010000019">
    <property type="protein sequence ID" value="MBP0484933.1"/>
    <property type="molecule type" value="Genomic_DNA"/>
</dbReference>
<feature type="transmembrane region" description="Helical" evidence="5">
    <location>
        <begin position="253"/>
        <end position="273"/>
    </location>
</feature>
<evidence type="ECO:0000256" key="5">
    <source>
        <dbReference type="RuleBase" id="RU363041"/>
    </source>
</evidence>
<evidence type="ECO:0000256" key="2">
    <source>
        <dbReference type="ARBA" id="ARBA00022692"/>
    </source>
</evidence>
<feature type="transmembrane region" description="Helical" evidence="5">
    <location>
        <begin position="151"/>
        <end position="174"/>
    </location>
</feature>
<accession>A0A940MS22</accession>
<evidence type="ECO:0000313" key="7">
    <source>
        <dbReference type="Proteomes" id="UP000675940"/>
    </source>
</evidence>
<feature type="transmembrane region" description="Helical" evidence="5">
    <location>
        <begin position="186"/>
        <end position="206"/>
    </location>
</feature>
<keyword evidence="5" id="KW-1003">Cell membrane</keyword>
<name>A0A940MS22_9RHOB</name>
<dbReference type="AlphaFoldDB" id="A0A940MS22"/>
<organism evidence="6 7">
    <name type="scientific">Sagittula salina</name>
    <dbReference type="NCBI Taxonomy" id="2820268"/>
    <lineage>
        <taxon>Bacteria</taxon>
        <taxon>Pseudomonadati</taxon>
        <taxon>Pseudomonadota</taxon>
        <taxon>Alphaproteobacteria</taxon>
        <taxon>Rhodobacterales</taxon>
        <taxon>Roseobacteraceae</taxon>
        <taxon>Sagittula</taxon>
    </lineage>
</organism>
<evidence type="ECO:0000256" key="1">
    <source>
        <dbReference type="ARBA" id="ARBA00004141"/>
    </source>
</evidence>
<comment type="caution">
    <text evidence="6">The sequence shown here is derived from an EMBL/GenBank/DDBJ whole genome shotgun (WGS) entry which is preliminary data.</text>
</comment>
<dbReference type="Proteomes" id="UP000675940">
    <property type="component" value="Unassembled WGS sequence"/>
</dbReference>
<dbReference type="PANTHER" id="PTHR43483:SF3">
    <property type="entry name" value="MEMBRANE TRANSPORTER PROTEIN HI_0806-RELATED"/>
    <property type="match status" value="1"/>
</dbReference>
<feature type="transmembrane region" description="Helical" evidence="5">
    <location>
        <begin position="58"/>
        <end position="76"/>
    </location>
</feature>
<feature type="transmembrane region" description="Helical" evidence="5">
    <location>
        <begin position="218"/>
        <end position="241"/>
    </location>
</feature>
<gene>
    <name evidence="6" type="ORF">J5474_20870</name>
</gene>
<protein>
    <recommendedName>
        <fullName evidence="5">Probable membrane transporter protein</fullName>
    </recommendedName>
</protein>
<evidence type="ECO:0000256" key="4">
    <source>
        <dbReference type="ARBA" id="ARBA00023136"/>
    </source>
</evidence>
<comment type="similarity">
    <text evidence="5">Belongs to the 4-toluene sulfonate uptake permease (TSUP) (TC 2.A.102) family.</text>
</comment>
<feature type="transmembrane region" description="Helical" evidence="5">
    <location>
        <begin position="88"/>
        <end position="107"/>
    </location>
</feature>
<dbReference type="GO" id="GO:0005886">
    <property type="term" value="C:plasma membrane"/>
    <property type="evidence" value="ECO:0007669"/>
    <property type="project" value="UniProtKB-SubCell"/>
</dbReference>
<dbReference type="InterPro" id="IPR002781">
    <property type="entry name" value="TM_pro_TauE-like"/>
</dbReference>
<proteinExistence type="inferred from homology"/>
<dbReference type="RefSeq" id="WP_209363729.1">
    <property type="nucleotide sequence ID" value="NZ_JAGISH010000019.1"/>
</dbReference>
<dbReference type="Pfam" id="PF01925">
    <property type="entry name" value="TauE"/>
    <property type="match status" value="1"/>
</dbReference>
<keyword evidence="4 5" id="KW-0472">Membrane</keyword>
<comment type="subcellular location">
    <subcellularLocation>
        <location evidence="5">Cell membrane</location>
        <topology evidence="5">Multi-pass membrane protein</topology>
    </subcellularLocation>
    <subcellularLocation>
        <location evidence="1">Membrane</location>
        <topology evidence="1">Multi-pass membrane protein</topology>
    </subcellularLocation>
</comment>
<evidence type="ECO:0000313" key="6">
    <source>
        <dbReference type="EMBL" id="MBP0484933.1"/>
    </source>
</evidence>